<dbReference type="Pfam" id="PF20772">
    <property type="entry name" value="TACO1_YebC_N"/>
    <property type="match status" value="1"/>
</dbReference>
<dbReference type="PANTHER" id="PTHR12532:SF0">
    <property type="entry name" value="TRANSLATIONAL ACTIVATOR OF CYTOCHROME C OXIDASE 1"/>
    <property type="match status" value="1"/>
</dbReference>
<evidence type="ECO:0000259" key="5">
    <source>
        <dbReference type="Pfam" id="PF20772"/>
    </source>
</evidence>
<dbReference type="InterPro" id="IPR002876">
    <property type="entry name" value="Transcrip_reg_TACO1-like"/>
</dbReference>
<dbReference type="PANTHER" id="PTHR12532">
    <property type="entry name" value="TRANSLATIONAL ACTIVATOR OF CYTOCHROME C OXIDASE 1"/>
    <property type="match status" value="1"/>
</dbReference>
<dbReference type="SUPFAM" id="SSF75625">
    <property type="entry name" value="YebC-like"/>
    <property type="match status" value="1"/>
</dbReference>
<dbReference type="Gene3D" id="1.10.10.200">
    <property type="match status" value="1"/>
</dbReference>
<dbReference type="InterPro" id="IPR026564">
    <property type="entry name" value="Transcrip_reg_TACO1-like_dom3"/>
</dbReference>
<dbReference type="AlphaFoldDB" id="A0A1G2CLP9"/>
<keyword evidence="2" id="KW-0805">Transcription regulation</keyword>
<dbReference type="InterPro" id="IPR048300">
    <property type="entry name" value="TACO1_YebC-like_2nd/3rd_dom"/>
</dbReference>
<dbReference type="EMBL" id="MHLD01000024">
    <property type="protein sequence ID" value="OGZ02315.1"/>
    <property type="molecule type" value="Genomic_DNA"/>
</dbReference>
<dbReference type="Proteomes" id="UP000179281">
    <property type="component" value="Unassembled WGS sequence"/>
</dbReference>
<comment type="caution">
    <text evidence="6">The sequence shown here is derived from an EMBL/GenBank/DDBJ whole genome shotgun (WGS) entry which is preliminary data.</text>
</comment>
<dbReference type="InterPro" id="IPR017856">
    <property type="entry name" value="Integrase-like_N"/>
</dbReference>
<evidence type="ECO:0000313" key="6">
    <source>
        <dbReference type="EMBL" id="OGZ02315.1"/>
    </source>
</evidence>
<keyword evidence="3" id="KW-0804">Transcription</keyword>
<feature type="domain" description="TACO1/YebC-like second and third" evidence="4">
    <location>
        <begin position="79"/>
        <end position="132"/>
    </location>
</feature>
<dbReference type="Pfam" id="PF01709">
    <property type="entry name" value="Transcrip_reg"/>
    <property type="match status" value="2"/>
</dbReference>
<comment type="similarity">
    <text evidence="1">Belongs to the TACO1 family.</text>
</comment>
<evidence type="ECO:0000256" key="2">
    <source>
        <dbReference type="ARBA" id="ARBA00023015"/>
    </source>
</evidence>
<accession>A0A1G2CLP9</accession>
<organism evidence="6 7">
    <name type="scientific">Candidatus Liptonbacteria bacterium RIFCSPLOWO2_12_FULL_60_15</name>
    <dbReference type="NCBI Taxonomy" id="1798653"/>
    <lineage>
        <taxon>Bacteria</taxon>
        <taxon>Candidatus Liptoniibacteriota</taxon>
    </lineage>
</organism>
<dbReference type="Gene3D" id="3.30.70.980">
    <property type="match status" value="1"/>
</dbReference>
<feature type="domain" description="TACO1/YebC-like N-terminal" evidence="5">
    <location>
        <begin position="5"/>
        <end position="74"/>
    </location>
</feature>
<proteinExistence type="inferred from homology"/>
<evidence type="ECO:0008006" key="8">
    <source>
        <dbReference type="Google" id="ProtNLM"/>
    </source>
</evidence>
<sequence>MSGHSKWKQIKHQKEAADQKRGLLFSKLLKAITIAAKDDSNPQFNLRLRAAIREAKEGNVPFDNIERAVKRASERSEALEELLLEGYGPGGIALLIVAITDNSNRTVPEIKRIFADHGAKWAEPGSVRWAFTPPPAGGTDWQAKFPQAIGAEEREKLEELVRDLEEHDDVQNVYHNAA</sequence>
<feature type="domain" description="TACO1/YebC-like second and third" evidence="4">
    <location>
        <begin position="141"/>
        <end position="177"/>
    </location>
</feature>
<evidence type="ECO:0000259" key="4">
    <source>
        <dbReference type="Pfam" id="PF01709"/>
    </source>
</evidence>
<dbReference type="FunFam" id="1.10.10.200:FF:000002">
    <property type="entry name" value="Probable transcriptional regulatory protein CLM62_37755"/>
    <property type="match status" value="1"/>
</dbReference>
<dbReference type="GO" id="GO:0005737">
    <property type="term" value="C:cytoplasm"/>
    <property type="evidence" value="ECO:0007669"/>
    <property type="project" value="UniProtKB-ARBA"/>
</dbReference>
<dbReference type="InterPro" id="IPR029072">
    <property type="entry name" value="YebC-like"/>
</dbReference>
<protein>
    <recommendedName>
        <fullName evidence="8">Transcriptional regulator</fullName>
    </recommendedName>
</protein>
<evidence type="ECO:0000256" key="3">
    <source>
        <dbReference type="ARBA" id="ARBA00023163"/>
    </source>
</evidence>
<evidence type="ECO:0000313" key="7">
    <source>
        <dbReference type="Proteomes" id="UP000179281"/>
    </source>
</evidence>
<dbReference type="InterPro" id="IPR049083">
    <property type="entry name" value="TACO1_YebC_N"/>
</dbReference>
<name>A0A1G2CLP9_9BACT</name>
<evidence type="ECO:0000256" key="1">
    <source>
        <dbReference type="ARBA" id="ARBA00008724"/>
    </source>
</evidence>
<dbReference type="STRING" id="1798653.A3G64_02440"/>
<reference evidence="6 7" key="1">
    <citation type="journal article" date="2016" name="Nat. Commun.">
        <title>Thousands of microbial genomes shed light on interconnected biogeochemical processes in an aquifer system.</title>
        <authorList>
            <person name="Anantharaman K."/>
            <person name="Brown C.T."/>
            <person name="Hug L.A."/>
            <person name="Sharon I."/>
            <person name="Castelle C.J."/>
            <person name="Probst A.J."/>
            <person name="Thomas B.C."/>
            <person name="Singh A."/>
            <person name="Wilkins M.J."/>
            <person name="Karaoz U."/>
            <person name="Brodie E.L."/>
            <person name="Williams K.H."/>
            <person name="Hubbard S.S."/>
            <person name="Banfield J.F."/>
        </authorList>
    </citation>
    <scope>NUCLEOTIDE SEQUENCE [LARGE SCALE GENOMIC DNA]</scope>
</reference>
<gene>
    <name evidence="6" type="ORF">A3G64_02440</name>
</gene>